<dbReference type="EC" id="3.6.4.12" evidence="3"/>
<dbReference type="InterPro" id="IPR027417">
    <property type="entry name" value="P-loop_NTPase"/>
</dbReference>
<evidence type="ECO:0000313" key="15">
    <source>
        <dbReference type="Proteomes" id="UP001652582"/>
    </source>
</evidence>
<evidence type="ECO:0000256" key="10">
    <source>
        <dbReference type="ARBA" id="ARBA00041084"/>
    </source>
</evidence>
<dbReference type="RefSeq" id="XP_052737215.1">
    <property type="nucleotide sequence ID" value="XM_052881255.1"/>
</dbReference>
<evidence type="ECO:0000313" key="16">
    <source>
        <dbReference type="RefSeq" id="XP_052737215.1"/>
    </source>
</evidence>
<dbReference type="Pfam" id="PF17855">
    <property type="entry name" value="MCM_lid"/>
    <property type="match status" value="1"/>
</dbReference>
<dbReference type="InterPro" id="IPR041562">
    <property type="entry name" value="MCM_lid"/>
</dbReference>
<keyword evidence="6 16" id="KW-0347">Helicase</keyword>
<keyword evidence="15" id="KW-1185">Reference proteome</keyword>
<evidence type="ECO:0000256" key="13">
    <source>
        <dbReference type="SAM" id="MobiDB-lite"/>
    </source>
</evidence>
<dbReference type="PROSITE" id="PS50051">
    <property type="entry name" value="MCM_2"/>
    <property type="match status" value="1"/>
</dbReference>
<dbReference type="Pfam" id="PF26065">
    <property type="entry name" value="MCM8_N"/>
    <property type="match status" value="1"/>
</dbReference>
<evidence type="ECO:0000256" key="9">
    <source>
        <dbReference type="ARBA" id="ARBA00023242"/>
    </source>
</evidence>
<keyword evidence="8 12" id="KW-0238">DNA-binding</keyword>
<comment type="subcellular location">
    <subcellularLocation>
        <location evidence="1">Nucleus</location>
    </subcellularLocation>
</comment>
<dbReference type="SUPFAM" id="SSF52540">
    <property type="entry name" value="P-loop containing nucleoside triphosphate hydrolases"/>
    <property type="match status" value="2"/>
</dbReference>
<feature type="compositionally biased region" description="Low complexity" evidence="13">
    <location>
        <begin position="10"/>
        <end position="21"/>
    </location>
</feature>
<feature type="domain" description="MCM C-terminal AAA(+) ATPase" evidence="14">
    <location>
        <begin position="357"/>
        <end position="670"/>
    </location>
</feature>
<dbReference type="InterPro" id="IPR033762">
    <property type="entry name" value="MCM_OB"/>
</dbReference>
<name>A0ABM3LDR9_BICAN</name>
<dbReference type="Pfam" id="PF00493">
    <property type="entry name" value="MCM"/>
    <property type="match status" value="2"/>
</dbReference>
<feature type="region of interest" description="Disordered" evidence="13">
    <location>
        <begin position="677"/>
        <end position="699"/>
    </location>
</feature>
<dbReference type="InterPro" id="IPR056875">
    <property type="entry name" value="MCM8/REC_WHD"/>
</dbReference>
<dbReference type="Gene3D" id="3.40.50.300">
    <property type="entry name" value="P-loop containing nucleotide triphosphate hydrolases"/>
    <property type="match status" value="3"/>
</dbReference>
<dbReference type="PRINTS" id="PR01657">
    <property type="entry name" value="MCMFAMILY"/>
</dbReference>
<accession>A0ABM3LDR9</accession>
<dbReference type="CDD" id="cd22247">
    <property type="entry name" value="MCM8_WHD"/>
    <property type="match status" value="1"/>
</dbReference>
<organism evidence="15 16">
    <name type="scientific">Bicyclus anynana</name>
    <name type="common">Squinting bush brown butterfly</name>
    <dbReference type="NCBI Taxonomy" id="110368"/>
    <lineage>
        <taxon>Eukaryota</taxon>
        <taxon>Metazoa</taxon>
        <taxon>Ecdysozoa</taxon>
        <taxon>Arthropoda</taxon>
        <taxon>Hexapoda</taxon>
        <taxon>Insecta</taxon>
        <taxon>Pterygota</taxon>
        <taxon>Neoptera</taxon>
        <taxon>Endopterygota</taxon>
        <taxon>Lepidoptera</taxon>
        <taxon>Glossata</taxon>
        <taxon>Ditrysia</taxon>
        <taxon>Papilionoidea</taxon>
        <taxon>Nymphalidae</taxon>
        <taxon>Satyrinae</taxon>
        <taxon>Satyrini</taxon>
        <taxon>Mycalesina</taxon>
        <taxon>Bicyclus</taxon>
    </lineage>
</organism>
<evidence type="ECO:0000256" key="2">
    <source>
        <dbReference type="ARBA" id="ARBA00008010"/>
    </source>
</evidence>
<evidence type="ECO:0000256" key="6">
    <source>
        <dbReference type="ARBA" id="ARBA00022806"/>
    </source>
</evidence>
<dbReference type="SMART" id="SM00382">
    <property type="entry name" value="AAA"/>
    <property type="match status" value="1"/>
</dbReference>
<dbReference type="Pfam" id="PF25051">
    <property type="entry name" value="WHD_MCM8"/>
    <property type="match status" value="1"/>
</dbReference>
<dbReference type="InterPro" id="IPR058767">
    <property type="entry name" value="MCM8_N"/>
</dbReference>
<evidence type="ECO:0000259" key="14">
    <source>
        <dbReference type="PROSITE" id="PS50051"/>
    </source>
</evidence>
<dbReference type="Gene3D" id="2.20.28.10">
    <property type="match status" value="1"/>
</dbReference>
<evidence type="ECO:0000256" key="8">
    <source>
        <dbReference type="ARBA" id="ARBA00023125"/>
    </source>
</evidence>
<evidence type="ECO:0000256" key="3">
    <source>
        <dbReference type="ARBA" id="ARBA00012551"/>
    </source>
</evidence>
<dbReference type="InterPro" id="IPR018525">
    <property type="entry name" value="MCM_CS"/>
</dbReference>
<keyword evidence="6 16" id="KW-0378">Hydrolase</keyword>
<dbReference type="InterPro" id="IPR031327">
    <property type="entry name" value="MCM"/>
</dbReference>
<dbReference type="PANTHER" id="PTHR11630:SF47">
    <property type="entry name" value="DNA HELICASE MCM8"/>
    <property type="match status" value="1"/>
</dbReference>
<dbReference type="PROSITE" id="PS00847">
    <property type="entry name" value="MCM_1"/>
    <property type="match status" value="1"/>
</dbReference>
<comment type="similarity">
    <text evidence="2 12">Belongs to the MCM family.</text>
</comment>
<dbReference type="SMART" id="SM00350">
    <property type="entry name" value="MCM"/>
    <property type="match status" value="1"/>
</dbReference>
<gene>
    <name evidence="16" type="primary">LOC112052890</name>
</gene>
<evidence type="ECO:0000256" key="4">
    <source>
        <dbReference type="ARBA" id="ARBA00022705"/>
    </source>
</evidence>
<keyword evidence="4" id="KW-0235">DNA replication</keyword>
<evidence type="ECO:0000256" key="7">
    <source>
        <dbReference type="ARBA" id="ARBA00022840"/>
    </source>
</evidence>
<evidence type="ECO:0000256" key="1">
    <source>
        <dbReference type="ARBA" id="ARBA00004123"/>
    </source>
</evidence>
<dbReference type="PANTHER" id="PTHR11630">
    <property type="entry name" value="DNA REPLICATION LICENSING FACTOR MCM FAMILY MEMBER"/>
    <property type="match status" value="1"/>
</dbReference>
<keyword evidence="5 12" id="KW-0547">Nucleotide-binding</keyword>
<keyword evidence="9" id="KW-0539">Nucleus</keyword>
<feature type="region of interest" description="Disordered" evidence="13">
    <location>
        <begin position="1"/>
        <end position="58"/>
    </location>
</feature>
<keyword evidence="7 12" id="KW-0067">ATP-binding</keyword>
<dbReference type="SUPFAM" id="SSF50249">
    <property type="entry name" value="Nucleic acid-binding proteins"/>
    <property type="match status" value="1"/>
</dbReference>
<evidence type="ECO:0000256" key="12">
    <source>
        <dbReference type="RuleBase" id="RU004070"/>
    </source>
</evidence>
<evidence type="ECO:0000256" key="5">
    <source>
        <dbReference type="ARBA" id="ARBA00022741"/>
    </source>
</evidence>
<feature type="compositionally biased region" description="Low complexity" evidence="13">
    <location>
        <begin position="34"/>
        <end position="48"/>
    </location>
</feature>
<dbReference type="InterPro" id="IPR001208">
    <property type="entry name" value="MCM_dom"/>
</dbReference>
<dbReference type="GeneID" id="112052890"/>
<dbReference type="Gene3D" id="2.40.50.140">
    <property type="entry name" value="Nucleic acid-binding proteins"/>
    <property type="match status" value="1"/>
</dbReference>
<dbReference type="InterPro" id="IPR003593">
    <property type="entry name" value="AAA+_ATPase"/>
</dbReference>
<sequence length="900" mass="97871">MRRGWRGRYRNNWNRSNKSNNGPCRSDGSRSFNTSTLSGSGASTSASSRAPANQAPITIPIHSDKNVCKLYFPTEGDPPNTDVKENIKTFKSYIEKNRSLFDLEKIDQNRSVSLDVQALFSDEEFKNKWSTFQTDLFEKPETTLRILEFSLHETLKCEYRIRVRILNHEPVIAIANLKVNYFGKLVTIKGTVIRIGSVGLICNSMAFECSSCQSVQAVMQPQGLFTAPNLCQSCKSGHKFEPLLSSPFTNTMDWQVAKIQEIQSQSLSGTIPRTVEIELQGDLVGTACPGDVLSVTGIVQVRGESKGGEDGRRAARLLQLYVEAVSIHSQRNLSNPTLSFTLKDYYAIQEIHASEDVFRLLVHSLCPSIFGHDAVKAGLILGLMGGTETDSGTRCNPHVLVVGDPGLGKSQLLQAAAHAAPRGVYVCGASASAGGLTVALGREAGGDFALEAGALVLADRGVCCVDELDKMTTHHSSLLEAMEQRRVSVAKGGVVCSLAARATVLAAANPAAGSYNRCDAIVQFVYMTVHHSSLLEAMEQRRVSVAKGGVVCSLAARATVLAAANPAAGSYNRCDAIVQFVYMTVHHSSLLEEAMEQRRVSVAKGGVVCSLAARATVLAAANPAAGSYNRSKTVAENLKLNSALLSRFDLVFILLDQPDEKIDAMLSEHVLALHSGSNNKRKAGTSSSKNNADIESSQTDDDISLSKRLRLKPGEVIDTLPLVLLRKYIAYARRYVHPKLSAEAASLLRNFYLELRQNHQGVCNDGAPITTRQLEACIRLTQARARVDLREEATARDANDVISLVKHSLVDTFSDEFGNIQLSRSINGSGVSSRCKVKKFLEVLGRRSHQLGKDVFTRQELKDIHKSAGIAGDPNDLIEAMHIHSYLLLKGPNTYQLVAM</sequence>
<dbReference type="Proteomes" id="UP001652582">
    <property type="component" value="Chromosome 1"/>
</dbReference>
<feature type="compositionally biased region" description="Polar residues" evidence="13">
    <location>
        <begin position="684"/>
        <end position="697"/>
    </location>
</feature>
<dbReference type="Pfam" id="PF17207">
    <property type="entry name" value="MCM_OB"/>
    <property type="match status" value="1"/>
</dbReference>
<reference evidence="15" key="1">
    <citation type="submission" date="2025-05" db="UniProtKB">
        <authorList>
            <consortium name="RefSeq"/>
        </authorList>
    </citation>
    <scope>NUCLEOTIDE SEQUENCE [LARGE SCALE GENOMIC DNA]</scope>
</reference>
<protein>
    <recommendedName>
        <fullName evidence="10">DNA helicase MCM8</fullName>
        <ecNumber evidence="3">3.6.4.12</ecNumber>
    </recommendedName>
    <alternativeName>
        <fullName evidence="11">Minichromosome maintenance 8</fullName>
    </alternativeName>
</protein>
<reference evidence="16" key="2">
    <citation type="submission" date="2025-08" db="UniProtKB">
        <authorList>
            <consortium name="RefSeq"/>
        </authorList>
    </citation>
    <scope>IDENTIFICATION</scope>
</reference>
<dbReference type="GO" id="GO:0004386">
    <property type="term" value="F:helicase activity"/>
    <property type="evidence" value="ECO:0007669"/>
    <property type="project" value="UniProtKB-KW"/>
</dbReference>
<evidence type="ECO:0000256" key="11">
    <source>
        <dbReference type="ARBA" id="ARBA00042306"/>
    </source>
</evidence>
<dbReference type="InterPro" id="IPR012340">
    <property type="entry name" value="NA-bd_OB-fold"/>
</dbReference>
<proteinExistence type="inferred from homology"/>